<feature type="signal peptide" evidence="1">
    <location>
        <begin position="1"/>
        <end position="20"/>
    </location>
</feature>
<dbReference type="RefSeq" id="WP_115570638.1">
    <property type="nucleotide sequence ID" value="NZ_NXLT01000002.1"/>
</dbReference>
<evidence type="ECO:0000313" key="2">
    <source>
        <dbReference type="EMBL" id="RDU67820.1"/>
    </source>
</evidence>
<dbReference type="EMBL" id="NXLT01000002">
    <property type="protein sequence ID" value="RDU67820.1"/>
    <property type="molecule type" value="Genomic_DNA"/>
</dbReference>
<keyword evidence="1" id="KW-0732">Signal</keyword>
<protein>
    <submittedName>
        <fullName evidence="2">Uncharacterized protein</fullName>
    </submittedName>
</protein>
<sequence length="114" mass="13121">MGTKRLLVSIALSSMLVAYDFDATKFQSTNWSEFQKQDTKEPYYVWKNQNNPPTGVGVGFRFSGENIYFTKDNTILGIAPPLHHKIVFNLSDQQILRHLRHPPQIKSYFSMLGI</sequence>
<dbReference type="AlphaFoldDB" id="A0A3D8IS52"/>
<feature type="chain" id="PRO_5017637079" evidence="1">
    <location>
        <begin position="21"/>
        <end position="114"/>
    </location>
</feature>
<comment type="caution">
    <text evidence="2">The sequence shown here is derived from an EMBL/GenBank/DDBJ whole genome shotgun (WGS) entry which is preliminary data.</text>
</comment>
<dbReference type="Proteomes" id="UP000256514">
    <property type="component" value="Unassembled WGS sequence"/>
</dbReference>
<keyword evidence="3" id="KW-1185">Reference proteome</keyword>
<evidence type="ECO:0000313" key="3">
    <source>
        <dbReference type="Proteomes" id="UP000256514"/>
    </source>
</evidence>
<accession>A0A3D8IS52</accession>
<organism evidence="2 3">
    <name type="scientific">Helicobacter equorum</name>
    <dbReference type="NCBI Taxonomy" id="361872"/>
    <lineage>
        <taxon>Bacteria</taxon>
        <taxon>Pseudomonadati</taxon>
        <taxon>Campylobacterota</taxon>
        <taxon>Epsilonproteobacteria</taxon>
        <taxon>Campylobacterales</taxon>
        <taxon>Helicobacteraceae</taxon>
        <taxon>Helicobacter</taxon>
    </lineage>
</organism>
<reference evidence="2 3" key="1">
    <citation type="submission" date="2018-04" db="EMBL/GenBank/DDBJ databases">
        <title>Novel Campyloabacter and Helicobacter Species and Strains.</title>
        <authorList>
            <person name="Mannion A.J."/>
            <person name="Shen Z."/>
            <person name="Fox J.G."/>
        </authorList>
    </citation>
    <scope>NUCLEOTIDE SEQUENCE [LARGE SCALE GENOMIC DNA]</scope>
    <source>
        <strain evidence="2 3">MIT 12-6600</strain>
    </source>
</reference>
<proteinExistence type="predicted"/>
<evidence type="ECO:0000256" key="1">
    <source>
        <dbReference type="SAM" id="SignalP"/>
    </source>
</evidence>
<name>A0A3D8IS52_9HELI</name>
<gene>
    <name evidence="2" type="ORF">CQA54_02505</name>
</gene>